<feature type="region of interest" description="Disordered" evidence="2">
    <location>
        <begin position="192"/>
        <end position="212"/>
    </location>
</feature>
<proteinExistence type="predicted"/>
<keyword evidence="1" id="KW-0040">ANK repeat</keyword>
<dbReference type="Pfam" id="PF00023">
    <property type="entry name" value="Ank"/>
    <property type="match status" value="1"/>
</dbReference>
<feature type="region of interest" description="Disordered" evidence="2">
    <location>
        <begin position="1"/>
        <end position="78"/>
    </location>
</feature>
<protein>
    <submittedName>
        <fullName evidence="4">Uncharacterized protein</fullName>
    </submittedName>
</protein>
<dbReference type="Proteomes" id="UP000887565">
    <property type="component" value="Unplaced"/>
</dbReference>
<dbReference type="InterPro" id="IPR002110">
    <property type="entry name" value="Ankyrin_rpt"/>
</dbReference>
<feature type="compositionally biased region" description="Low complexity" evidence="2">
    <location>
        <begin position="163"/>
        <end position="172"/>
    </location>
</feature>
<evidence type="ECO:0000313" key="3">
    <source>
        <dbReference type="Proteomes" id="UP000887565"/>
    </source>
</evidence>
<dbReference type="GO" id="GO:0005654">
    <property type="term" value="C:nucleoplasm"/>
    <property type="evidence" value="ECO:0007669"/>
    <property type="project" value="TreeGrafter"/>
</dbReference>
<dbReference type="PROSITE" id="PS50088">
    <property type="entry name" value="ANK_REPEAT"/>
    <property type="match status" value="1"/>
</dbReference>
<keyword evidence="3" id="KW-1185">Reference proteome</keyword>
<feature type="compositionally biased region" description="Polar residues" evidence="2">
    <location>
        <begin position="113"/>
        <end position="125"/>
    </location>
</feature>
<feature type="repeat" description="ANK" evidence="1">
    <location>
        <begin position="283"/>
        <end position="315"/>
    </location>
</feature>
<dbReference type="Gene3D" id="1.25.40.20">
    <property type="entry name" value="Ankyrin repeat-containing domain"/>
    <property type="match status" value="1"/>
</dbReference>
<dbReference type="SUPFAM" id="SSF48403">
    <property type="entry name" value="Ankyrin repeat"/>
    <property type="match status" value="1"/>
</dbReference>
<evidence type="ECO:0000256" key="2">
    <source>
        <dbReference type="SAM" id="MobiDB-lite"/>
    </source>
</evidence>
<feature type="compositionally biased region" description="Polar residues" evidence="2">
    <location>
        <begin position="22"/>
        <end position="40"/>
    </location>
</feature>
<dbReference type="PROSITE" id="PS50297">
    <property type="entry name" value="ANK_REP_REGION"/>
    <property type="match status" value="1"/>
</dbReference>
<name>A0A915K855_ROMCU</name>
<sequence length="336" mass="35700">MDNPARKNIPSQKFTEIRPTELGSSLSITHSHLPSSSDTSVIKWGQQQQHGHHHPQHQLNDKEPPQLSKQPSALSRHVTAEESMALLPAAGAVSAAGSISAAGSDIEIDDVKSTGSSHPFSSPNPSEFDDHAASFTSSNPDHLSITAVGETKRHYKRRKHCDASSTSSTAATRLAYPLSERQQMARLMKLTAPESHPDKPKSPASCGGPPMHHISGAHSSYFGSIGQTTPGCHGSAGFTSCGAISASAATSLFSPSSPSTQQTVTPPHKVRGKMAKIFRRNDRGETFLHLAAKRGDKKQCEELIKEGADVNAVDYAGSGPKGAVETLNFAVIFEES</sequence>
<accession>A0A915K855</accession>
<reference evidence="4" key="1">
    <citation type="submission" date="2022-11" db="UniProtKB">
        <authorList>
            <consortium name="WormBaseParasite"/>
        </authorList>
    </citation>
    <scope>IDENTIFICATION</scope>
</reference>
<dbReference type="WBParaSite" id="nRc.2.0.1.t34912-RA">
    <property type="protein sequence ID" value="nRc.2.0.1.t34912-RA"/>
    <property type="gene ID" value="nRc.2.0.1.g34912"/>
</dbReference>
<feature type="region of interest" description="Disordered" evidence="2">
    <location>
        <begin position="110"/>
        <end position="175"/>
    </location>
</feature>
<dbReference type="PANTHER" id="PTHR24149:SF14">
    <property type="entry name" value="ANKYRIN REPEAT DOMAIN 12"/>
    <property type="match status" value="1"/>
</dbReference>
<evidence type="ECO:0000313" key="4">
    <source>
        <dbReference type="WBParaSite" id="nRc.2.0.1.t34912-RA"/>
    </source>
</evidence>
<dbReference type="InterPro" id="IPR036770">
    <property type="entry name" value="Ankyrin_rpt-contain_sf"/>
</dbReference>
<organism evidence="3 4">
    <name type="scientific">Romanomermis culicivorax</name>
    <name type="common">Nematode worm</name>
    <dbReference type="NCBI Taxonomy" id="13658"/>
    <lineage>
        <taxon>Eukaryota</taxon>
        <taxon>Metazoa</taxon>
        <taxon>Ecdysozoa</taxon>
        <taxon>Nematoda</taxon>
        <taxon>Enoplea</taxon>
        <taxon>Dorylaimia</taxon>
        <taxon>Mermithida</taxon>
        <taxon>Mermithoidea</taxon>
        <taxon>Mermithidae</taxon>
        <taxon>Romanomermis</taxon>
    </lineage>
</organism>
<dbReference type="AlphaFoldDB" id="A0A915K855"/>
<evidence type="ECO:0000256" key="1">
    <source>
        <dbReference type="PROSITE-ProRule" id="PRU00023"/>
    </source>
</evidence>
<dbReference type="PANTHER" id="PTHR24149">
    <property type="entry name" value="ANKYRIN REPEAT DOMAIN-CONTAINING PROTEIN 12"/>
    <property type="match status" value="1"/>
</dbReference>
<dbReference type="SMART" id="SM00248">
    <property type="entry name" value="ANK"/>
    <property type="match status" value="1"/>
</dbReference>
<dbReference type="InterPro" id="IPR053210">
    <property type="entry name" value="ANKRD12"/>
</dbReference>